<keyword evidence="2" id="KW-0285">Flavoprotein</keyword>
<organism evidence="6 7">
    <name type="scientific">Caldisphaera lagunensis (strain DSM 15908 / JCM 11604 / ANMR 0165 / IC-154)</name>
    <dbReference type="NCBI Taxonomy" id="1056495"/>
    <lineage>
        <taxon>Archaea</taxon>
        <taxon>Thermoproteota</taxon>
        <taxon>Thermoprotei</taxon>
        <taxon>Acidilobales</taxon>
        <taxon>Caldisphaeraceae</taxon>
        <taxon>Caldisphaera</taxon>
    </lineage>
</organism>
<dbReference type="AlphaFoldDB" id="L0A8B6"/>
<proteinExistence type="inferred from homology"/>
<dbReference type="GO" id="GO:0016491">
    <property type="term" value="F:oxidoreductase activity"/>
    <property type="evidence" value="ECO:0007669"/>
    <property type="project" value="UniProtKB-KW"/>
</dbReference>
<evidence type="ECO:0000256" key="1">
    <source>
        <dbReference type="ARBA" id="ARBA00008366"/>
    </source>
</evidence>
<protein>
    <submittedName>
        <fullName evidence="6">Nitroreductase</fullName>
    </submittedName>
</protein>
<dbReference type="PANTHER" id="PTHR43425">
    <property type="entry name" value="OXYGEN-INSENSITIVE NADPH NITROREDUCTASE"/>
    <property type="match status" value="1"/>
</dbReference>
<dbReference type="InterPro" id="IPR016446">
    <property type="entry name" value="Flavin_OxRdtase_Frp"/>
</dbReference>
<keyword evidence="3" id="KW-0288">FMN</keyword>
<dbReference type="RefSeq" id="WP_015231979.1">
    <property type="nucleotide sequence ID" value="NC_019791.1"/>
</dbReference>
<dbReference type="PANTHER" id="PTHR43425:SF2">
    <property type="entry name" value="OXYGEN-INSENSITIVE NADPH NITROREDUCTASE"/>
    <property type="match status" value="1"/>
</dbReference>
<dbReference type="STRING" id="1056495.Calag_0302"/>
<evidence type="ECO:0000259" key="5">
    <source>
        <dbReference type="Pfam" id="PF00881"/>
    </source>
</evidence>
<dbReference type="InParanoid" id="L0A8B6"/>
<comment type="similarity">
    <text evidence="1">Belongs to the flavin oxidoreductase frp family.</text>
</comment>
<reference evidence="7" key="1">
    <citation type="submission" date="2012-03" db="EMBL/GenBank/DDBJ databases">
        <title>Complete genome of Caldisphaera lagunensis DSM 15908.</title>
        <authorList>
            <person name="Lucas S."/>
            <person name="Copeland A."/>
            <person name="Lapidus A."/>
            <person name="Glavina del Rio T."/>
            <person name="Dalin E."/>
            <person name="Tice H."/>
            <person name="Bruce D."/>
            <person name="Goodwin L."/>
            <person name="Pitluck S."/>
            <person name="Peters L."/>
            <person name="Mikhailova N."/>
            <person name="Teshima H."/>
            <person name="Kyrpides N."/>
            <person name="Mavromatis K."/>
            <person name="Ivanova N."/>
            <person name="Brettin T."/>
            <person name="Detter J.C."/>
            <person name="Han C."/>
            <person name="Larimer F."/>
            <person name="Land M."/>
            <person name="Hauser L."/>
            <person name="Markowitz V."/>
            <person name="Cheng J.-F."/>
            <person name="Hugenholtz P."/>
            <person name="Woyke T."/>
            <person name="Wu D."/>
            <person name="Spring S."/>
            <person name="Schroeder M."/>
            <person name="Brambilla E."/>
            <person name="Klenk H.-P."/>
            <person name="Eisen J.A."/>
        </authorList>
    </citation>
    <scope>NUCLEOTIDE SEQUENCE [LARGE SCALE GENOMIC DNA]</scope>
    <source>
        <strain evidence="7">DSM 15908 / JCM 11604 / IC-154</strain>
    </source>
</reference>
<dbReference type="KEGG" id="clg:Calag_0302"/>
<dbReference type="Proteomes" id="UP000010469">
    <property type="component" value="Chromosome"/>
</dbReference>
<evidence type="ECO:0000256" key="2">
    <source>
        <dbReference type="ARBA" id="ARBA00022630"/>
    </source>
</evidence>
<gene>
    <name evidence="6" type="ordered locus">Calag_0302</name>
</gene>
<dbReference type="SUPFAM" id="SSF55469">
    <property type="entry name" value="FMN-dependent nitroreductase-like"/>
    <property type="match status" value="1"/>
</dbReference>
<keyword evidence="7" id="KW-1185">Reference proteome</keyword>
<dbReference type="GeneID" id="14211562"/>
<dbReference type="HOGENOM" id="CLU_070764_0_1_2"/>
<dbReference type="EMBL" id="CP003378">
    <property type="protein sequence ID" value="AFZ70081.1"/>
    <property type="molecule type" value="Genomic_DNA"/>
</dbReference>
<dbReference type="OrthoDB" id="287850at2157"/>
<dbReference type="Gene3D" id="3.40.109.10">
    <property type="entry name" value="NADH Oxidase"/>
    <property type="match status" value="1"/>
</dbReference>
<accession>L0A8B6</accession>
<name>L0A8B6_CALLD</name>
<feature type="domain" description="Nitroreductase" evidence="5">
    <location>
        <begin position="9"/>
        <end position="163"/>
    </location>
</feature>
<sequence length="246" mass="28235">METETIKVILNHRSIRKFKTGVSIPDEDLKLIMESAQRAPTDASLHLWSAIRITDREKRKEIAELIRQKHVEEAQEFFIFLADLYRNTALMKHLKINRAKDDFVPLIFAAIDAALAADRMAIAAESLGYGICFIGGVQDNPKEIIEILDLPERTYPLFGLIIGIPDESPSLRKRLPINYLIHENRYNDYSEKDLNFLLDYMADIGKNGFQGLLAKYMSDKGKFSLRNEEFLNIIKQLGFDLELTSK</sequence>
<keyword evidence="4" id="KW-0560">Oxidoreductase</keyword>
<evidence type="ECO:0000313" key="6">
    <source>
        <dbReference type="EMBL" id="AFZ70081.1"/>
    </source>
</evidence>
<evidence type="ECO:0000313" key="7">
    <source>
        <dbReference type="Proteomes" id="UP000010469"/>
    </source>
</evidence>
<evidence type="ECO:0000256" key="3">
    <source>
        <dbReference type="ARBA" id="ARBA00022643"/>
    </source>
</evidence>
<dbReference type="Pfam" id="PF00881">
    <property type="entry name" value="Nitroreductase"/>
    <property type="match status" value="1"/>
</dbReference>
<dbReference type="FunCoup" id="L0A8B6">
    <property type="interactions" value="66"/>
</dbReference>
<dbReference type="InterPro" id="IPR000415">
    <property type="entry name" value="Nitroreductase-like"/>
</dbReference>
<dbReference type="eggNOG" id="arCOG00288">
    <property type="taxonomic scope" value="Archaea"/>
</dbReference>
<dbReference type="PIRSF" id="PIRSF005426">
    <property type="entry name" value="Frp"/>
    <property type="match status" value="1"/>
</dbReference>
<evidence type="ECO:0000256" key="4">
    <source>
        <dbReference type="ARBA" id="ARBA00023002"/>
    </source>
</evidence>
<dbReference type="InterPro" id="IPR029479">
    <property type="entry name" value="Nitroreductase"/>
</dbReference>